<feature type="compositionally biased region" description="Basic and acidic residues" evidence="5">
    <location>
        <begin position="353"/>
        <end position="372"/>
    </location>
</feature>
<keyword evidence="3" id="KW-0687">Ribonucleoprotein</keyword>
<keyword evidence="4" id="KW-0175">Coiled coil</keyword>
<evidence type="ECO:0000313" key="7">
    <source>
        <dbReference type="Proteomes" id="UP001629113"/>
    </source>
</evidence>
<name>A0ABR4PSL9_9HELO</name>
<dbReference type="PANTHER" id="PTHR12534">
    <property type="entry name" value="30S RIBOSOMAL PROTEIN S2 PROKARYOTIC AND ORGANELLAR"/>
    <property type="match status" value="1"/>
</dbReference>
<dbReference type="SUPFAM" id="SSF52313">
    <property type="entry name" value="Ribosomal protein S2"/>
    <property type="match status" value="1"/>
</dbReference>
<dbReference type="PROSITE" id="PS00962">
    <property type="entry name" value="RIBOSOMAL_S2_1"/>
    <property type="match status" value="1"/>
</dbReference>
<evidence type="ECO:0000313" key="6">
    <source>
        <dbReference type="EMBL" id="KAL3426349.1"/>
    </source>
</evidence>
<dbReference type="PRINTS" id="PR00395">
    <property type="entry name" value="RIBOSOMALS2"/>
</dbReference>
<feature type="coiled-coil region" evidence="4">
    <location>
        <begin position="24"/>
        <end position="51"/>
    </location>
</feature>
<dbReference type="GO" id="GO:0005840">
    <property type="term" value="C:ribosome"/>
    <property type="evidence" value="ECO:0007669"/>
    <property type="project" value="UniProtKB-KW"/>
</dbReference>
<protein>
    <submittedName>
        <fullName evidence="6">37S ribosomal protein Mrp4</fullName>
    </submittedName>
</protein>
<comment type="caution">
    <text evidence="6">The sequence shown here is derived from an EMBL/GenBank/DDBJ whole genome shotgun (WGS) entry which is preliminary data.</text>
</comment>
<proteinExistence type="inferred from homology"/>
<evidence type="ECO:0000256" key="3">
    <source>
        <dbReference type="ARBA" id="ARBA00023274"/>
    </source>
</evidence>
<comment type="similarity">
    <text evidence="1">Belongs to the universal ribosomal protein uS2 family.</text>
</comment>
<organism evidence="6 7">
    <name type="scientific">Phlyctema vagabunda</name>
    <dbReference type="NCBI Taxonomy" id="108571"/>
    <lineage>
        <taxon>Eukaryota</taxon>
        <taxon>Fungi</taxon>
        <taxon>Dikarya</taxon>
        <taxon>Ascomycota</taxon>
        <taxon>Pezizomycotina</taxon>
        <taxon>Leotiomycetes</taxon>
        <taxon>Helotiales</taxon>
        <taxon>Dermateaceae</taxon>
        <taxon>Phlyctema</taxon>
    </lineage>
</organism>
<dbReference type="EMBL" id="JBFCZG010000002">
    <property type="protein sequence ID" value="KAL3426349.1"/>
    <property type="molecule type" value="Genomic_DNA"/>
</dbReference>
<dbReference type="NCBIfam" id="TIGR01011">
    <property type="entry name" value="rpsB_bact"/>
    <property type="match status" value="1"/>
</dbReference>
<evidence type="ECO:0000256" key="2">
    <source>
        <dbReference type="ARBA" id="ARBA00022980"/>
    </source>
</evidence>
<evidence type="ECO:0000256" key="4">
    <source>
        <dbReference type="SAM" id="Coils"/>
    </source>
</evidence>
<dbReference type="PANTHER" id="PTHR12534:SF0">
    <property type="entry name" value="SMALL RIBOSOMAL SUBUNIT PROTEIN US2M"/>
    <property type="match status" value="1"/>
</dbReference>
<dbReference type="InterPro" id="IPR023591">
    <property type="entry name" value="Ribosomal_uS2_flav_dom_sf"/>
</dbReference>
<feature type="region of interest" description="Disordered" evidence="5">
    <location>
        <begin position="353"/>
        <end position="375"/>
    </location>
</feature>
<dbReference type="Proteomes" id="UP001629113">
    <property type="component" value="Unassembled WGS sequence"/>
</dbReference>
<dbReference type="CDD" id="cd01425">
    <property type="entry name" value="RPS2"/>
    <property type="match status" value="1"/>
</dbReference>
<reference evidence="6 7" key="1">
    <citation type="submission" date="2024-06" db="EMBL/GenBank/DDBJ databases">
        <title>Complete genome of Phlyctema vagabunda strain 19-DSS-EL-015.</title>
        <authorList>
            <person name="Fiorenzani C."/>
        </authorList>
    </citation>
    <scope>NUCLEOTIDE SEQUENCE [LARGE SCALE GENOMIC DNA]</scope>
    <source>
        <strain evidence="6 7">19-DSS-EL-015</strain>
    </source>
</reference>
<dbReference type="InterPro" id="IPR005706">
    <property type="entry name" value="Ribosomal_uS2_bac/mit/plastid"/>
</dbReference>
<dbReference type="HAMAP" id="MF_00291_B">
    <property type="entry name" value="Ribosomal_uS2_B"/>
    <property type="match status" value="1"/>
</dbReference>
<accession>A0ABR4PSL9</accession>
<keyword evidence="2 6" id="KW-0689">Ribosomal protein</keyword>
<evidence type="ECO:0000256" key="1">
    <source>
        <dbReference type="ARBA" id="ARBA00006242"/>
    </source>
</evidence>
<dbReference type="Gene3D" id="3.40.50.10490">
    <property type="entry name" value="Glucose-6-phosphate isomerase like protein, domain 1"/>
    <property type="match status" value="1"/>
</dbReference>
<gene>
    <name evidence="6" type="ORF">PVAG01_03140</name>
</gene>
<dbReference type="InterPro" id="IPR001865">
    <property type="entry name" value="Ribosomal_uS2"/>
</dbReference>
<dbReference type="Pfam" id="PF00318">
    <property type="entry name" value="Ribosomal_S2"/>
    <property type="match status" value="1"/>
</dbReference>
<sequence length="488" mass="55280">MILRNLAIRHGRKALAAPLRRSCLRSLSTEVEKLESSIKNHETETGSIEANLNQLHLTKNFIPPLVGTKKYDDNVAQDYKMMKSIKKNTAKLGSVIAPHYEPHRVLVNPPSPKDITLELLMASQAHLGHATNLWNPANQRYIYGIRQGIHIISLETTAAYLRRAAKVVEGVAYHGGLILFVGTRPGQDESVIQAAEMAKGCHLFERWTPGSITNGNQILPVSSVKALDEHDNVVEGFDHRLEKWRALKPDLVVCLNPLENYVLLHECGLNNIPTIGIIDTDADPTWVTYPIPANDDSLRCTQLISAVLGRAGEEGQRKRLEAAKKGKITWNPTPRLGRPVTLADIQKEEELKRRRDEEDLMKTEEMRDHESESEVVSFVDKEDPLKLIEPYEDEVEGEDEIFHFGGEMQPYIVNAEDVLEPETGNFRPNIKADEFERSEDMELAEHFKSAKWAQSLKDLEDDYNQDFFEEEDKVENAKVEEDGPEEKK</sequence>
<evidence type="ECO:0000256" key="5">
    <source>
        <dbReference type="SAM" id="MobiDB-lite"/>
    </source>
</evidence>
<keyword evidence="7" id="KW-1185">Reference proteome</keyword>
<dbReference type="InterPro" id="IPR018130">
    <property type="entry name" value="Ribosomal_uS2_CS"/>
</dbReference>